<dbReference type="InterPro" id="IPR013520">
    <property type="entry name" value="Ribonucl_H"/>
</dbReference>
<dbReference type="RefSeq" id="WP_101965091.1">
    <property type="nucleotide sequence ID" value="NZ_PKJS01000018.1"/>
</dbReference>
<gene>
    <name evidence="4" type="ORF">CYJ96_11260</name>
</gene>
<dbReference type="CDD" id="cd06127">
    <property type="entry name" value="DEDDh"/>
    <property type="match status" value="1"/>
</dbReference>
<dbReference type="Proteomes" id="UP000234914">
    <property type="component" value="Unassembled WGS sequence"/>
</dbReference>
<accession>A0A2I1RFN0</accession>
<proteinExistence type="predicted"/>
<dbReference type="SMART" id="SM00479">
    <property type="entry name" value="EXOIII"/>
    <property type="match status" value="1"/>
</dbReference>
<dbReference type="GO" id="GO:0004527">
    <property type="term" value="F:exonuclease activity"/>
    <property type="evidence" value="ECO:0007669"/>
    <property type="project" value="UniProtKB-KW"/>
</dbReference>
<protein>
    <submittedName>
        <fullName evidence="4">DNA polymerase III subunit epsilon</fullName>
    </submittedName>
</protein>
<keyword evidence="2" id="KW-0269">Exonuclease</keyword>
<name>A0A2I1RFN0_FAUOS</name>
<dbReference type="Pfam" id="PF00929">
    <property type="entry name" value="RNase_T"/>
    <property type="match status" value="1"/>
</dbReference>
<dbReference type="GO" id="GO:0003676">
    <property type="term" value="F:nucleic acid binding"/>
    <property type="evidence" value="ECO:0007669"/>
    <property type="project" value="InterPro"/>
</dbReference>
<organism evidence="4 5">
    <name type="scientific">Faucicola osloensis</name>
    <name type="common">Moraxella osloensis</name>
    <dbReference type="NCBI Taxonomy" id="34062"/>
    <lineage>
        <taxon>Bacteria</taxon>
        <taxon>Pseudomonadati</taxon>
        <taxon>Pseudomonadota</taxon>
        <taxon>Gammaproteobacteria</taxon>
        <taxon>Moraxellales</taxon>
        <taxon>Moraxellaceae</taxon>
        <taxon>Faucicola</taxon>
    </lineage>
</organism>
<sequence length="236" mass="26525">MSSYILDTEAHGLVEPHATEIAYIGVVFSPAGELILQTHNAFEQRFNPHKKITLGSQAITGIFDDDVADKPPHTDFQLPKDCEYLIGHNIDFDADVLANADCDLSNIKRICTLALARHFFPQLDSHSLGALLCFFEPQVAKKNIKFAHGAKYDIWFTFLVLKAICYQHHITDMAQLYQASEHARKPTVMRFGKHKGVAIKDLPADYVDWLLKQTDLDPYLHLALTENSAGNHANLL</sequence>
<dbReference type="Gene3D" id="3.30.420.10">
    <property type="entry name" value="Ribonuclease H-like superfamily/Ribonuclease H"/>
    <property type="match status" value="1"/>
</dbReference>
<dbReference type="InterPro" id="IPR012337">
    <property type="entry name" value="RNaseH-like_sf"/>
</dbReference>
<keyword evidence="1" id="KW-0540">Nuclease</keyword>
<evidence type="ECO:0000256" key="1">
    <source>
        <dbReference type="ARBA" id="ARBA00022722"/>
    </source>
</evidence>
<dbReference type="EMBL" id="PKJS01000018">
    <property type="protein sequence ID" value="PKZ67906.1"/>
    <property type="molecule type" value="Genomic_DNA"/>
</dbReference>
<dbReference type="SUPFAM" id="SSF53098">
    <property type="entry name" value="Ribonuclease H-like"/>
    <property type="match status" value="1"/>
</dbReference>
<comment type="caution">
    <text evidence="4">The sequence shown here is derived from an EMBL/GenBank/DDBJ whole genome shotgun (WGS) entry which is preliminary data.</text>
</comment>
<dbReference type="AlphaFoldDB" id="A0A2I1RFN0"/>
<evidence type="ECO:0000313" key="4">
    <source>
        <dbReference type="EMBL" id="PKZ67906.1"/>
    </source>
</evidence>
<evidence type="ECO:0000259" key="3">
    <source>
        <dbReference type="SMART" id="SM00479"/>
    </source>
</evidence>
<evidence type="ECO:0000256" key="2">
    <source>
        <dbReference type="ARBA" id="ARBA00022839"/>
    </source>
</evidence>
<dbReference type="InterPro" id="IPR036397">
    <property type="entry name" value="RNaseH_sf"/>
</dbReference>
<evidence type="ECO:0000313" key="5">
    <source>
        <dbReference type="Proteomes" id="UP000234914"/>
    </source>
</evidence>
<reference evidence="4 5" key="1">
    <citation type="submission" date="2017-12" db="EMBL/GenBank/DDBJ databases">
        <title>Phylogenetic diversity of female urinary microbiome.</title>
        <authorList>
            <person name="Thomas-White K."/>
            <person name="Wolfe A.J."/>
        </authorList>
    </citation>
    <scope>NUCLEOTIDE SEQUENCE [LARGE SCALE GENOMIC DNA]</scope>
    <source>
        <strain evidence="4 5">UMB0416</strain>
    </source>
</reference>
<dbReference type="GO" id="GO:0006259">
    <property type="term" value="P:DNA metabolic process"/>
    <property type="evidence" value="ECO:0007669"/>
    <property type="project" value="UniProtKB-ARBA"/>
</dbReference>
<keyword evidence="2" id="KW-0378">Hydrolase</keyword>
<feature type="domain" description="Exonuclease" evidence="3">
    <location>
        <begin position="2"/>
        <end position="170"/>
    </location>
</feature>